<dbReference type="HAMAP" id="MF_02004">
    <property type="entry name" value="Val_tRNA_synth_type1"/>
    <property type="match status" value="1"/>
</dbReference>
<evidence type="ECO:0000259" key="19">
    <source>
        <dbReference type="Pfam" id="PF08264"/>
    </source>
</evidence>
<evidence type="ECO:0000313" key="20">
    <source>
        <dbReference type="EMBL" id="RKP18537.1"/>
    </source>
</evidence>
<dbReference type="PROSITE" id="PS00178">
    <property type="entry name" value="AA_TRNA_LIGASE_I"/>
    <property type="match status" value="1"/>
</dbReference>
<dbReference type="FunFam" id="3.40.50.620:FF:000078">
    <property type="entry name" value="Valine--tRNA ligase, mitochondrial"/>
    <property type="match status" value="1"/>
</dbReference>
<evidence type="ECO:0000256" key="8">
    <source>
        <dbReference type="ARBA" id="ARBA00022840"/>
    </source>
</evidence>
<dbReference type="GO" id="GO:0005829">
    <property type="term" value="C:cytosol"/>
    <property type="evidence" value="ECO:0007669"/>
    <property type="project" value="TreeGrafter"/>
</dbReference>
<evidence type="ECO:0000256" key="7">
    <source>
        <dbReference type="ARBA" id="ARBA00022741"/>
    </source>
</evidence>
<evidence type="ECO:0000256" key="1">
    <source>
        <dbReference type="ARBA" id="ARBA00004173"/>
    </source>
</evidence>
<evidence type="ECO:0000256" key="3">
    <source>
        <dbReference type="ARBA" id="ARBA00005594"/>
    </source>
</evidence>
<evidence type="ECO:0000313" key="21">
    <source>
        <dbReference type="Proteomes" id="UP000281549"/>
    </source>
</evidence>
<dbReference type="InterPro" id="IPR002303">
    <property type="entry name" value="Valyl-tRNA_ligase"/>
</dbReference>
<dbReference type="FunFam" id="3.90.740.10:FF:000005">
    <property type="entry name" value="Valine--tRNA ligase, mitochondrial"/>
    <property type="match status" value="1"/>
</dbReference>
<feature type="domain" description="Methionyl/Valyl/Leucyl/Isoleucyl-tRNA synthetase anticodon-binding" evidence="19">
    <location>
        <begin position="753"/>
        <end position="892"/>
    </location>
</feature>
<feature type="region of interest" description="Disordered" evidence="17">
    <location>
        <begin position="25"/>
        <end position="55"/>
    </location>
</feature>
<comment type="catalytic activity">
    <reaction evidence="13">
        <text>tRNA(Val) + L-valine + ATP = L-valyl-tRNA(Val) + AMP + diphosphate</text>
        <dbReference type="Rhea" id="RHEA:10704"/>
        <dbReference type="Rhea" id="RHEA-COMP:9672"/>
        <dbReference type="Rhea" id="RHEA-COMP:9708"/>
        <dbReference type="ChEBI" id="CHEBI:30616"/>
        <dbReference type="ChEBI" id="CHEBI:33019"/>
        <dbReference type="ChEBI" id="CHEBI:57762"/>
        <dbReference type="ChEBI" id="CHEBI:78442"/>
        <dbReference type="ChEBI" id="CHEBI:78537"/>
        <dbReference type="ChEBI" id="CHEBI:456215"/>
        <dbReference type="EC" id="6.1.1.9"/>
    </reaction>
</comment>
<name>A0A4P9YGC1_ROZAC</name>
<dbReference type="FunFam" id="3.40.50.620:FF:000020">
    <property type="entry name" value="Valine--tRNA ligase, mitochondrial"/>
    <property type="match status" value="1"/>
</dbReference>
<dbReference type="PANTHER" id="PTHR11946:SF109">
    <property type="entry name" value="VALINE--TRNA LIGASE"/>
    <property type="match status" value="1"/>
</dbReference>
<dbReference type="InterPro" id="IPR013155">
    <property type="entry name" value="M/V/L/I-tRNA-synth_anticd-bd"/>
</dbReference>
<keyword evidence="10 15" id="KW-0030">Aminoacyl-tRNA synthetase</keyword>
<dbReference type="NCBIfam" id="NF004349">
    <property type="entry name" value="PRK05729.1"/>
    <property type="match status" value="1"/>
</dbReference>
<keyword evidence="5" id="KW-0963">Cytoplasm</keyword>
<dbReference type="Pfam" id="PF00133">
    <property type="entry name" value="tRNA-synt_1"/>
    <property type="match status" value="1"/>
</dbReference>
<dbReference type="SUPFAM" id="SSF47323">
    <property type="entry name" value="Anticodon-binding domain of a subclass of class I aminoacyl-tRNA synthetases"/>
    <property type="match status" value="1"/>
</dbReference>
<comment type="subcellular location">
    <subcellularLocation>
        <location evidence="2">Cytoplasm</location>
    </subcellularLocation>
    <subcellularLocation>
        <location evidence="1">Mitochondrion</location>
    </subcellularLocation>
</comment>
<dbReference type="InterPro" id="IPR009080">
    <property type="entry name" value="tRNAsynth_Ia_anticodon-bd"/>
</dbReference>
<comment type="similarity">
    <text evidence="3 15">Belongs to the class-I aminoacyl-tRNA synthetase family.</text>
</comment>
<evidence type="ECO:0000256" key="6">
    <source>
        <dbReference type="ARBA" id="ARBA00022598"/>
    </source>
</evidence>
<reference evidence="21" key="1">
    <citation type="journal article" date="2018" name="Nat. Microbiol.">
        <title>Leveraging single-cell genomics to expand the fungal tree of life.</title>
        <authorList>
            <person name="Ahrendt S.R."/>
            <person name="Quandt C.A."/>
            <person name="Ciobanu D."/>
            <person name="Clum A."/>
            <person name="Salamov A."/>
            <person name="Andreopoulos B."/>
            <person name="Cheng J.F."/>
            <person name="Woyke T."/>
            <person name="Pelin A."/>
            <person name="Henrissat B."/>
            <person name="Reynolds N.K."/>
            <person name="Benny G.L."/>
            <person name="Smith M.E."/>
            <person name="James T.Y."/>
            <person name="Grigoriev I.V."/>
        </authorList>
    </citation>
    <scope>NUCLEOTIDE SEQUENCE [LARGE SCALE GENOMIC DNA]</scope>
    <source>
        <strain evidence="21">CSF55</strain>
    </source>
</reference>
<dbReference type="GO" id="GO:0006438">
    <property type="term" value="P:valyl-tRNA aminoacylation"/>
    <property type="evidence" value="ECO:0007669"/>
    <property type="project" value="InterPro"/>
</dbReference>
<dbReference type="InterPro" id="IPR033705">
    <property type="entry name" value="Anticodon_Ia_Val"/>
</dbReference>
<evidence type="ECO:0000256" key="14">
    <source>
        <dbReference type="ARBA" id="ARBA00072234"/>
    </source>
</evidence>
<dbReference type="GO" id="GO:0004832">
    <property type="term" value="F:valine-tRNA ligase activity"/>
    <property type="evidence" value="ECO:0007669"/>
    <property type="project" value="UniProtKB-EC"/>
</dbReference>
<feature type="coiled-coil region" evidence="16">
    <location>
        <begin position="950"/>
        <end position="1019"/>
    </location>
</feature>
<dbReference type="InterPro" id="IPR001412">
    <property type="entry name" value="aa-tRNA-synth_I_CS"/>
</dbReference>
<sequence length="1022" mass="118045">MSEEFSAKQLEKKLKKEAEKKAKLEKLKAKQEKQALMQGQQGSKKKKEKDVKERVAEPEFVDTTVPGEKKDMSQPMLSTYKPMAVEAGWYAWWKKQGYFKPEVYGNPAENKKGAYVIPIPPPNVTGSLHLGHALTVAVQDALTRWKRMHGYAALYVPGCDHAGISTQAVVEKRLMKERKVTRHELGREKFLDEVWKWKEQYGNRIYEQFMRLGASNDWDRVKFTLDQDLSEAVTEAFVRLYEDGRISRGSRLVNFCGKLNTVLSNEEVDNKEIEGGTYLSVHGHPKSEYKFGMFLHFAYKVVGNEDEEIVVATTRPETILGDSGVAINPLDERYKKFHGKKLKHPFSEREIPIVLDEKAEMDKGTGAVKVTPAHDPTDFEIGKRHGLEFINILNDDNTINENGGEFEGVPRFEARERVIEALKSKGLYRKEEKHAMTIPICSRSGDIIEPRIKMQWFMDCSELAERAIKAVKDGDLKIFPKEQEKNYFHWLENIREWCLSRQLWWGHRIPAYLIKSKVIPEEWVVGRNEEECVLKVMKKYNVVRDEFELKQDEDVLDTWFSSGLWPMSIMGWPKKTKDFETFYPNSLLETGQDILFFWVIRMIMFGLYFTDQVPFKQVFLHPMVRDAHGEKMSKSKGNVVDPLDVIEGITLQEMQKRIEMGNLAEKEVERAKKVQEIDFPNGISCCGTDALRFGLCSYITPGGTINLDVLRIEGYKKFCNKIWNAVKFSLIKFGDDFVPEEEFKITGNESLVDKWILSRLNKTCLEVDKNFNEYNFMNVTSLIHSFWLYSLCDIYIESVKFNLENSQSKNVLFFCIEKGLQLLHPFMPFVTEELFQRLPKRKNNKIESICISSFPTHKSEFDFKIEEEEFDFILSIIKGCRSLISDYKITSNPKIFIKSNQNQILSKNKSLIINLVKELADISFTDEIPSGCAVFNINANSSIFLLIKGVVDIKSEIEKANEKISSIQIQLNKLNEIINHSSYDTKASQETKSANQKKIQDFNSEISILEESIKNYLNIDSK</sequence>
<protein>
    <recommendedName>
        <fullName evidence="14">Probable valine--tRNA ligase, cytoplasmic</fullName>
        <ecNumber evidence="4">6.1.1.9</ecNumber>
    </recommendedName>
    <alternativeName>
        <fullName evidence="12">Valine--tRNA ligase, mitochondrial</fullName>
    </alternativeName>
    <alternativeName>
        <fullName evidence="11">Valyl-tRNA synthetase</fullName>
    </alternativeName>
</protein>
<keyword evidence="16" id="KW-0175">Coiled coil</keyword>
<evidence type="ECO:0000256" key="9">
    <source>
        <dbReference type="ARBA" id="ARBA00022917"/>
    </source>
</evidence>
<dbReference type="GO" id="GO:0002161">
    <property type="term" value="F:aminoacyl-tRNA deacylase activity"/>
    <property type="evidence" value="ECO:0007669"/>
    <property type="project" value="InterPro"/>
</dbReference>
<dbReference type="CDD" id="cd00817">
    <property type="entry name" value="ValRS_core"/>
    <property type="match status" value="1"/>
</dbReference>
<dbReference type="GO" id="GO:0005524">
    <property type="term" value="F:ATP binding"/>
    <property type="evidence" value="ECO:0007669"/>
    <property type="project" value="UniProtKB-KW"/>
</dbReference>
<dbReference type="InterPro" id="IPR002300">
    <property type="entry name" value="aa-tRNA-synth_Ia"/>
</dbReference>
<keyword evidence="6 15" id="KW-0436">Ligase</keyword>
<dbReference type="InterPro" id="IPR014729">
    <property type="entry name" value="Rossmann-like_a/b/a_fold"/>
</dbReference>
<dbReference type="SUPFAM" id="SSF50677">
    <property type="entry name" value="ValRS/IleRS/LeuRS editing domain"/>
    <property type="match status" value="1"/>
</dbReference>
<proteinExistence type="inferred from homology"/>
<dbReference type="Gene3D" id="3.90.740.10">
    <property type="entry name" value="Valyl/Leucyl/Isoleucyl-tRNA synthetase, editing domain"/>
    <property type="match status" value="1"/>
</dbReference>
<gene>
    <name evidence="20" type="ORF">ROZALSC1DRAFT_29793</name>
</gene>
<evidence type="ECO:0000256" key="16">
    <source>
        <dbReference type="SAM" id="Coils"/>
    </source>
</evidence>
<dbReference type="CDD" id="cd07962">
    <property type="entry name" value="Anticodon_Ia_Val"/>
    <property type="match status" value="1"/>
</dbReference>
<dbReference type="SUPFAM" id="SSF52374">
    <property type="entry name" value="Nucleotidylyl transferase"/>
    <property type="match status" value="1"/>
</dbReference>
<evidence type="ECO:0000256" key="11">
    <source>
        <dbReference type="ARBA" id="ARBA00029936"/>
    </source>
</evidence>
<accession>A0A4P9YGC1</accession>
<dbReference type="PANTHER" id="PTHR11946">
    <property type="entry name" value="VALYL-TRNA SYNTHETASES"/>
    <property type="match status" value="1"/>
</dbReference>
<dbReference type="NCBIfam" id="TIGR00422">
    <property type="entry name" value="valS"/>
    <property type="match status" value="1"/>
</dbReference>
<keyword evidence="9 15" id="KW-0648">Protein biosynthesis</keyword>
<evidence type="ECO:0000256" key="5">
    <source>
        <dbReference type="ARBA" id="ARBA00022490"/>
    </source>
</evidence>
<evidence type="ECO:0000259" key="18">
    <source>
        <dbReference type="Pfam" id="PF00133"/>
    </source>
</evidence>
<dbReference type="Pfam" id="PF08264">
    <property type="entry name" value="Anticodon_1"/>
    <property type="match status" value="1"/>
</dbReference>
<evidence type="ECO:0000256" key="15">
    <source>
        <dbReference type="RuleBase" id="RU363035"/>
    </source>
</evidence>
<dbReference type="FunFam" id="1.10.730.10:FF:000009">
    <property type="entry name" value="Valine--tRNA ligase, mitochondrial"/>
    <property type="match status" value="1"/>
</dbReference>
<dbReference type="AlphaFoldDB" id="A0A4P9YGC1"/>
<evidence type="ECO:0000256" key="13">
    <source>
        <dbReference type="ARBA" id="ARBA00047552"/>
    </source>
</evidence>
<dbReference type="Gene3D" id="1.10.730.10">
    <property type="entry name" value="Isoleucyl-tRNA Synthetase, Domain 1"/>
    <property type="match status" value="1"/>
</dbReference>
<organism evidence="20 21">
    <name type="scientific">Rozella allomycis (strain CSF55)</name>
    <dbReference type="NCBI Taxonomy" id="988480"/>
    <lineage>
        <taxon>Eukaryota</taxon>
        <taxon>Fungi</taxon>
        <taxon>Fungi incertae sedis</taxon>
        <taxon>Cryptomycota</taxon>
        <taxon>Cryptomycota incertae sedis</taxon>
        <taxon>Rozella</taxon>
    </lineage>
</organism>
<dbReference type="EC" id="6.1.1.9" evidence="4"/>
<dbReference type="PRINTS" id="PR00986">
    <property type="entry name" value="TRNASYNTHVAL"/>
</dbReference>
<evidence type="ECO:0000256" key="17">
    <source>
        <dbReference type="SAM" id="MobiDB-lite"/>
    </source>
</evidence>
<evidence type="ECO:0000256" key="10">
    <source>
        <dbReference type="ARBA" id="ARBA00023146"/>
    </source>
</evidence>
<dbReference type="InterPro" id="IPR009008">
    <property type="entry name" value="Val/Leu/Ile-tRNA-synth_edit"/>
</dbReference>
<dbReference type="GO" id="GO:0005739">
    <property type="term" value="C:mitochondrion"/>
    <property type="evidence" value="ECO:0007669"/>
    <property type="project" value="UniProtKB-SubCell"/>
</dbReference>
<evidence type="ECO:0000256" key="12">
    <source>
        <dbReference type="ARBA" id="ARBA00040837"/>
    </source>
</evidence>
<dbReference type="InterPro" id="IPR037118">
    <property type="entry name" value="Val-tRNA_synth_C_sf"/>
</dbReference>
<feature type="domain" description="Aminoacyl-tRNA synthetase class Ia" evidence="18">
    <location>
        <begin position="89"/>
        <end position="707"/>
    </location>
</feature>
<dbReference type="Gene3D" id="3.40.50.620">
    <property type="entry name" value="HUPs"/>
    <property type="match status" value="2"/>
</dbReference>
<dbReference type="EMBL" id="ML005431">
    <property type="protein sequence ID" value="RKP18537.1"/>
    <property type="molecule type" value="Genomic_DNA"/>
</dbReference>
<dbReference type="Proteomes" id="UP000281549">
    <property type="component" value="Unassembled WGS sequence"/>
</dbReference>
<evidence type="ECO:0000256" key="2">
    <source>
        <dbReference type="ARBA" id="ARBA00004496"/>
    </source>
</evidence>
<dbReference type="Gene3D" id="1.10.287.380">
    <property type="entry name" value="Valyl-tRNA synthetase, C-terminal domain"/>
    <property type="match status" value="1"/>
</dbReference>
<keyword evidence="8 15" id="KW-0067">ATP-binding</keyword>
<keyword evidence="7 15" id="KW-0547">Nucleotide-binding</keyword>
<evidence type="ECO:0000256" key="4">
    <source>
        <dbReference type="ARBA" id="ARBA00013169"/>
    </source>
</evidence>